<evidence type="ECO:0000313" key="5">
    <source>
        <dbReference type="EMBL" id="MEJ8853476.1"/>
    </source>
</evidence>
<dbReference type="InterPro" id="IPR050075">
    <property type="entry name" value="LeuD"/>
</dbReference>
<dbReference type="SUPFAM" id="SSF52016">
    <property type="entry name" value="LeuD/IlvD-like"/>
    <property type="match status" value="1"/>
</dbReference>
<dbReference type="EMBL" id="JBBKZS010000001">
    <property type="protein sequence ID" value="MEJ8853476.1"/>
    <property type="molecule type" value="Genomic_DNA"/>
</dbReference>
<protein>
    <submittedName>
        <fullName evidence="5">3-isopropylmalate dehydratase</fullName>
    </submittedName>
</protein>
<keyword evidence="6" id="KW-1185">Reference proteome</keyword>
<dbReference type="Pfam" id="PF00694">
    <property type="entry name" value="Aconitase_C"/>
    <property type="match status" value="1"/>
</dbReference>
<dbReference type="RefSeq" id="WP_340333565.1">
    <property type="nucleotide sequence ID" value="NZ_JBBKZS010000001.1"/>
</dbReference>
<name>A0ABU8X163_9BURK</name>
<keyword evidence="2" id="KW-0456">Lyase</keyword>
<evidence type="ECO:0000256" key="1">
    <source>
        <dbReference type="ARBA" id="ARBA00009869"/>
    </source>
</evidence>
<feature type="compositionally biased region" description="Low complexity" evidence="3">
    <location>
        <begin position="133"/>
        <end position="142"/>
    </location>
</feature>
<gene>
    <name evidence="5" type="ORF">WKW79_02790</name>
</gene>
<reference evidence="5 6" key="1">
    <citation type="submission" date="2024-03" db="EMBL/GenBank/DDBJ databases">
        <title>Novel species of the genus Variovorax.</title>
        <authorList>
            <person name="Liu Q."/>
            <person name="Xin Y.-H."/>
        </authorList>
    </citation>
    <scope>NUCLEOTIDE SEQUENCE [LARGE SCALE GENOMIC DNA]</scope>
    <source>
        <strain evidence="5 6">KACC 18901</strain>
    </source>
</reference>
<comment type="similarity">
    <text evidence="1">Belongs to the LeuD family. LeuD type 2 subfamily.</text>
</comment>
<dbReference type="PANTHER" id="PTHR43345:SF2">
    <property type="entry name" value="3-ISOPROPYLMALATE DEHYDRATASE SMALL SUBUNIT 1"/>
    <property type="match status" value="1"/>
</dbReference>
<proteinExistence type="inferred from homology"/>
<dbReference type="InterPro" id="IPR000573">
    <property type="entry name" value="AconitaseA/IPMdHydase_ssu_swvl"/>
</dbReference>
<accession>A0ABU8X163</accession>
<feature type="domain" description="Aconitase A/isopropylmalate dehydratase small subunit swivel" evidence="4">
    <location>
        <begin position="59"/>
        <end position="110"/>
    </location>
</feature>
<dbReference type="Gene3D" id="3.20.19.10">
    <property type="entry name" value="Aconitase, domain 4"/>
    <property type="match status" value="1"/>
</dbReference>
<organism evidence="5 6">
    <name type="scientific">Variovorax robiniae</name>
    <dbReference type="NCBI Taxonomy" id="1836199"/>
    <lineage>
        <taxon>Bacteria</taxon>
        <taxon>Pseudomonadati</taxon>
        <taxon>Pseudomonadota</taxon>
        <taxon>Betaproteobacteria</taxon>
        <taxon>Burkholderiales</taxon>
        <taxon>Comamonadaceae</taxon>
        <taxon>Variovorax</taxon>
    </lineage>
</organism>
<sequence length="198" mass="20500">MSKRVGPGSTHRVWRLGADIDTDVLAPGHAMKFGIDRIAAYCLESVRPEFASAVRGGDVIVAGPNFGIGSSREQAAAVLVKLGVSAVIAPSYSGLYFRNAINLGLLLLTCAGVDALKEGDRIRIDIPGPPGPGCARPAPLGGSSRDGEATSTQGPAVIAPDGTRLACEPVPAFLMDMVRAGGLMNQLRQRAGKEPLDV</sequence>
<dbReference type="PANTHER" id="PTHR43345">
    <property type="entry name" value="3-ISOPROPYLMALATE DEHYDRATASE SMALL SUBUNIT 2-RELATED-RELATED"/>
    <property type="match status" value="1"/>
</dbReference>
<feature type="region of interest" description="Disordered" evidence="3">
    <location>
        <begin position="127"/>
        <end position="158"/>
    </location>
</feature>
<dbReference type="InterPro" id="IPR011827">
    <property type="entry name" value="LeuD_type2/HacB/DmdB"/>
</dbReference>
<comment type="caution">
    <text evidence="5">The sequence shown here is derived from an EMBL/GenBank/DDBJ whole genome shotgun (WGS) entry which is preliminary data.</text>
</comment>
<dbReference type="InterPro" id="IPR015928">
    <property type="entry name" value="Aconitase/3IPM_dehydase_swvl"/>
</dbReference>
<dbReference type="Proteomes" id="UP001367030">
    <property type="component" value="Unassembled WGS sequence"/>
</dbReference>
<evidence type="ECO:0000256" key="2">
    <source>
        <dbReference type="ARBA" id="ARBA00023239"/>
    </source>
</evidence>
<evidence type="ECO:0000259" key="4">
    <source>
        <dbReference type="Pfam" id="PF00694"/>
    </source>
</evidence>
<evidence type="ECO:0000313" key="6">
    <source>
        <dbReference type="Proteomes" id="UP001367030"/>
    </source>
</evidence>
<dbReference type="NCBIfam" id="TIGR02087">
    <property type="entry name" value="LEUD_arch"/>
    <property type="match status" value="1"/>
</dbReference>
<evidence type="ECO:0000256" key="3">
    <source>
        <dbReference type="SAM" id="MobiDB-lite"/>
    </source>
</evidence>